<organism evidence="3">
    <name type="scientific">uncultured Sporomusa sp</name>
    <dbReference type="NCBI Taxonomy" id="307249"/>
    <lineage>
        <taxon>Bacteria</taxon>
        <taxon>Bacillati</taxon>
        <taxon>Bacillota</taxon>
        <taxon>Negativicutes</taxon>
        <taxon>Selenomonadales</taxon>
        <taxon>Sporomusaceae</taxon>
        <taxon>Sporomusa</taxon>
        <taxon>environmental samples</taxon>
    </lineage>
</organism>
<evidence type="ECO:0000259" key="2">
    <source>
        <dbReference type="Pfam" id="PF25928"/>
    </source>
</evidence>
<feature type="transmembrane region" description="Helical" evidence="1">
    <location>
        <begin position="12"/>
        <end position="43"/>
    </location>
</feature>
<sequence>METWSFDTLLLVFGGGIVGAAFGGLWSVIMCAGLVVLGSAIVFAGGPDYLLMQVALGPVFGPHVGGFAAGLAAAAYAAGVRNNHPGGSAKDILSPLIGTSWDVMVMGGIFSLAGHALLQLVVLIPVLNKADGVAVAVIVSSMVSRLLFFREAPWGSRESIKKIGYFNTDNYAISWAPWQAAPSRHTVVGLGMGLIAGALALGLKAALAPLAATGAVSPAAAFVIPYIMGWVLAILSLIPLNLATGTVQQVPVAHAMAIFGSLTALHTGSIVLAGIAGIIGALIQELLARMFYNHGSTHIDPPAFAILIGTMVLNLIF</sequence>
<keyword evidence="1" id="KW-1133">Transmembrane helix</keyword>
<name>A0A212LMN7_9FIRM</name>
<accession>A0A212LMN7</accession>
<feature type="transmembrane region" description="Helical" evidence="1">
    <location>
        <begin position="255"/>
        <end position="279"/>
    </location>
</feature>
<keyword evidence="1" id="KW-0812">Transmembrane</keyword>
<feature type="domain" description="DUF7973" evidence="2">
    <location>
        <begin position="2"/>
        <end position="148"/>
    </location>
</feature>
<feature type="transmembrane region" description="Helical" evidence="1">
    <location>
        <begin position="299"/>
        <end position="316"/>
    </location>
</feature>
<feature type="transmembrane region" description="Helical" evidence="1">
    <location>
        <begin position="219"/>
        <end position="243"/>
    </location>
</feature>
<dbReference type="InterPro" id="IPR058279">
    <property type="entry name" value="DUF7973"/>
</dbReference>
<dbReference type="RefSeq" id="WP_288183254.1">
    <property type="nucleotide sequence ID" value="NZ_LT608335.1"/>
</dbReference>
<evidence type="ECO:0000313" key="3">
    <source>
        <dbReference type="EMBL" id="SCM78793.1"/>
    </source>
</evidence>
<dbReference type="Pfam" id="PF25928">
    <property type="entry name" value="DUF7973"/>
    <property type="match status" value="2"/>
</dbReference>
<protein>
    <recommendedName>
        <fullName evidence="2">DUF7973 domain-containing protein</fullName>
    </recommendedName>
</protein>
<dbReference type="AlphaFoldDB" id="A0A212LMN7"/>
<evidence type="ECO:0000256" key="1">
    <source>
        <dbReference type="SAM" id="Phobius"/>
    </source>
</evidence>
<gene>
    <name evidence="3" type="ORF">KL86SPO_20243</name>
</gene>
<feature type="transmembrane region" description="Helical" evidence="1">
    <location>
        <begin position="132"/>
        <end position="149"/>
    </location>
</feature>
<feature type="transmembrane region" description="Helical" evidence="1">
    <location>
        <begin position="187"/>
        <end position="207"/>
    </location>
</feature>
<dbReference type="EMBL" id="FMJE01000002">
    <property type="protein sequence ID" value="SCM78793.1"/>
    <property type="molecule type" value="Genomic_DNA"/>
</dbReference>
<feature type="transmembrane region" description="Helical" evidence="1">
    <location>
        <begin position="63"/>
        <end position="80"/>
    </location>
</feature>
<feature type="domain" description="DUF7973" evidence="2">
    <location>
        <begin position="226"/>
        <end position="315"/>
    </location>
</feature>
<reference evidence="3" key="1">
    <citation type="submission" date="2016-08" db="EMBL/GenBank/DDBJ databases">
        <authorList>
            <person name="Seilhamer J.J."/>
        </authorList>
    </citation>
    <scope>NUCLEOTIDE SEQUENCE</scope>
    <source>
        <strain evidence="3">86</strain>
    </source>
</reference>
<proteinExistence type="predicted"/>
<keyword evidence="1" id="KW-0472">Membrane</keyword>
<feature type="transmembrane region" description="Helical" evidence="1">
    <location>
        <begin position="101"/>
        <end position="126"/>
    </location>
</feature>